<sequence length="189" mass="20845">MPTTIQIAYELPRVVESVRNGWIATCQLAALMSTIFAVVATQIFVMSPERLERFQDKNQSTLTAFLAFGYLAIILNCGTVLTSFLLVDRLGDLTFSSSTAESGAPDNGQLIVNSTSHLMQLYGAGTSWSWMVLQWFISQQAGVFCLLVQITVFIWLHPVSLGVKVITLLAALFAFLPMLLLLPLKPRSK</sequence>
<reference evidence="3" key="1">
    <citation type="submission" date="2024-06" db="EMBL/GenBank/DDBJ databases">
        <title>Multi-omics analyses provide insights into the biosynthesis of the anticancer antibiotic pleurotin in Hohenbuehelia grisea.</title>
        <authorList>
            <person name="Weaver J.A."/>
            <person name="Alberti F."/>
        </authorList>
    </citation>
    <scope>NUCLEOTIDE SEQUENCE [LARGE SCALE GENOMIC DNA]</scope>
    <source>
        <strain evidence="3">T-177</strain>
    </source>
</reference>
<protein>
    <submittedName>
        <fullName evidence="2">Uncharacterized protein</fullName>
    </submittedName>
</protein>
<name>A0ABR3JA42_9AGAR</name>
<comment type="caution">
    <text evidence="2">The sequence shown here is derived from an EMBL/GenBank/DDBJ whole genome shotgun (WGS) entry which is preliminary data.</text>
</comment>
<proteinExistence type="predicted"/>
<keyword evidence="1" id="KW-0812">Transmembrane</keyword>
<evidence type="ECO:0000313" key="2">
    <source>
        <dbReference type="EMBL" id="KAL0952561.1"/>
    </source>
</evidence>
<keyword evidence="3" id="KW-1185">Reference proteome</keyword>
<feature type="transmembrane region" description="Helical" evidence="1">
    <location>
        <begin position="65"/>
        <end position="87"/>
    </location>
</feature>
<evidence type="ECO:0000313" key="3">
    <source>
        <dbReference type="Proteomes" id="UP001556367"/>
    </source>
</evidence>
<keyword evidence="1" id="KW-0472">Membrane</keyword>
<dbReference type="EMBL" id="JASNQZ010000010">
    <property type="protein sequence ID" value="KAL0952561.1"/>
    <property type="molecule type" value="Genomic_DNA"/>
</dbReference>
<evidence type="ECO:0000256" key="1">
    <source>
        <dbReference type="SAM" id="Phobius"/>
    </source>
</evidence>
<feature type="transmembrane region" description="Helical" evidence="1">
    <location>
        <begin position="141"/>
        <end position="159"/>
    </location>
</feature>
<keyword evidence="1" id="KW-1133">Transmembrane helix</keyword>
<organism evidence="2 3">
    <name type="scientific">Hohenbuehelia grisea</name>
    <dbReference type="NCBI Taxonomy" id="104357"/>
    <lineage>
        <taxon>Eukaryota</taxon>
        <taxon>Fungi</taxon>
        <taxon>Dikarya</taxon>
        <taxon>Basidiomycota</taxon>
        <taxon>Agaricomycotina</taxon>
        <taxon>Agaricomycetes</taxon>
        <taxon>Agaricomycetidae</taxon>
        <taxon>Agaricales</taxon>
        <taxon>Pleurotineae</taxon>
        <taxon>Pleurotaceae</taxon>
        <taxon>Hohenbuehelia</taxon>
    </lineage>
</organism>
<gene>
    <name evidence="2" type="ORF">HGRIS_006817</name>
</gene>
<feature type="transmembrane region" description="Helical" evidence="1">
    <location>
        <begin position="21"/>
        <end position="45"/>
    </location>
</feature>
<dbReference type="Proteomes" id="UP001556367">
    <property type="component" value="Unassembled WGS sequence"/>
</dbReference>
<feature type="transmembrane region" description="Helical" evidence="1">
    <location>
        <begin position="165"/>
        <end position="184"/>
    </location>
</feature>
<accession>A0ABR3JA42</accession>